<keyword evidence="3" id="KW-0808">Transferase</keyword>
<comment type="catalytic activity">
    <reaction evidence="1">
        <text>a 4-O-methyl-thymidine in DNA + L-cysteinyl-[protein] = a thymidine in DNA + S-methyl-L-cysteinyl-[protein]</text>
        <dbReference type="Rhea" id="RHEA:53428"/>
        <dbReference type="Rhea" id="RHEA-COMP:10131"/>
        <dbReference type="Rhea" id="RHEA-COMP:10132"/>
        <dbReference type="Rhea" id="RHEA-COMP:13555"/>
        <dbReference type="Rhea" id="RHEA-COMP:13556"/>
        <dbReference type="ChEBI" id="CHEBI:29950"/>
        <dbReference type="ChEBI" id="CHEBI:82612"/>
        <dbReference type="ChEBI" id="CHEBI:137386"/>
        <dbReference type="ChEBI" id="CHEBI:137387"/>
        <dbReference type="EC" id="2.1.1.63"/>
    </reaction>
</comment>
<organism evidence="8 9">
    <name type="scientific">Gordonibacter massiliensis</name>
    <name type="common">ex Traore et al. 2017</name>
    <dbReference type="NCBI Taxonomy" id="1841863"/>
    <lineage>
        <taxon>Bacteria</taxon>
        <taxon>Bacillati</taxon>
        <taxon>Actinomycetota</taxon>
        <taxon>Coriobacteriia</taxon>
        <taxon>Eggerthellales</taxon>
        <taxon>Eggerthellaceae</taxon>
        <taxon>Gordonibacter</taxon>
    </lineage>
</organism>
<feature type="domain" description="Methylated-DNA-[protein]-cysteine S-methyltransferase DNA binding" evidence="7">
    <location>
        <begin position="8"/>
        <end position="89"/>
    </location>
</feature>
<evidence type="ECO:0000256" key="4">
    <source>
        <dbReference type="ARBA" id="ARBA00022763"/>
    </source>
</evidence>
<evidence type="ECO:0000256" key="1">
    <source>
        <dbReference type="ARBA" id="ARBA00001286"/>
    </source>
</evidence>
<dbReference type="InterPro" id="IPR036388">
    <property type="entry name" value="WH-like_DNA-bd_sf"/>
</dbReference>
<dbReference type="PANTHER" id="PTHR42942:SF1">
    <property type="entry name" value="ALKYLTRANSFERASE-LIKE PROTEIN 1"/>
    <property type="match status" value="1"/>
</dbReference>
<dbReference type="NCBIfam" id="TIGR00589">
    <property type="entry name" value="ogt"/>
    <property type="match status" value="1"/>
</dbReference>
<dbReference type="GO" id="GO:0032259">
    <property type="term" value="P:methylation"/>
    <property type="evidence" value="ECO:0007669"/>
    <property type="project" value="UniProtKB-KW"/>
</dbReference>
<dbReference type="Gene3D" id="1.10.10.10">
    <property type="entry name" value="Winged helix-like DNA-binding domain superfamily/Winged helix DNA-binding domain"/>
    <property type="match status" value="1"/>
</dbReference>
<gene>
    <name evidence="8" type="ORF">H7313_10715</name>
</gene>
<dbReference type="InterPro" id="IPR036217">
    <property type="entry name" value="MethylDNA_cys_MeTrfase_DNAb"/>
</dbReference>
<evidence type="ECO:0000259" key="7">
    <source>
        <dbReference type="Pfam" id="PF01035"/>
    </source>
</evidence>
<sequence>MIEMDDVFFERVYEQVRRVPAGSVCTYGTIAELAGYPKASREVGFAMSRVQRGWNLPCHRIVNAKGTLAPTYAFGGHRVQRQLLEEEGVTFVDDETIDMARHRWPPLDEPSGPEQLALPLG</sequence>
<dbReference type="Proteomes" id="UP000587396">
    <property type="component" value="Unassembled WGS sequence"/>
</dbReference>
<evidence type="ECO:0000256" key="6">
    <source>
        <dbReference type="ARBA" id="ARBA00049348"/>
    </source>
</evidence>
<dbReference type="InterPro" id="IPR014048">
    <property type="entry name" value="MethylDNA_cys_MeTrfase_DNA-bd"/>
</dbReference>
<comment type="catalytic activity">
    <reaction evidence="6">
        <text>a 6-O-methyl-2'-deoxyguanosine in DNA + L-cysteinyl-[protein] = S-methyl-L-cysteinyl-[protein] + a 2'-deoxyguanosine in DNA</text>
        <dbReference type="Rhea" id="RHEA:24000"/>
        <dbReference type="Rhea" id="RHEA-COMP:10131"/>
        <dbReference type="Rhea" id="RHEA-COMP:10132"/>
        <dbReference type="Rhea" id="RHEA-COMP:11367"/>
        <dbReference type="Rhea" id="RHEA-COMP:11368"/>
        <dbReference type="ChEBI" id="CHEBI:29950"/>
        <dbReference type="ChEBI" id="CHEBI:82612"/>
        <dbReference type="ChEBI" id="CHEBI:85445"/>
        <dbReference type="ChEBI" id="CHEBI:85448"/>
        <dbReference type="EC" id="2.1.1.63"/>
    </reaction>
</comment>
<dbReference type="InterPro" id="IPR001497">
    <property type="entry name" value="MethylDNA_cys_MeTrfase_AS"/>
</dbReference>
<dbReference type="AlphaFoldDB" id="A0A842JFR2"/>
<comment type="caution">
    <text evidence="8">The sequence shown here is derived from an EMBL/GenBank/DDBJ whole genome shotgun (WGS) entry which is preliminary data.</text>
</comment>
<dbReference type="InterPro" id="IPR052520">
    <property type="entry name" value="ATL_DNA_repair"/>
</dbReference>
<dbReference type="EMBL" id="JACMSE010000007">
    <property type="protein sequence ID" value="MBC2889806.1"/>
    <property type="molecule type" value="Genomic_DNA"/>
</dbReference>
<reference evidence="8 9" key="1">
    <citation type="submission" date="2020-08" db="EMBL/GenBank/DDBJ databases">
        <authorList>
            <person name="Liu C."/>
            <person name="Sun Q."/>
        </authorList>
    </citation>
    <scope>NUCLEOTIDE SEQUENCE [LARGE SCALE GENOMIC DNA]</scope>
    <source>
        <strain evidence="8 9">N22</strain>
    </source>
</reference>
<dbReference type="GO" id="GO:0006281">
    <property type="term" value="P:DNA repair"/>
    <property type="evidence" value="ECO:0007669"/>
    <property type="project" value="UniProtKB-KW"/>
</dbReference>
<proteinExistence type="predicted"/>
<accession>A0A842JFR2</accession>
<name>A0A842JFR2_9ACTN</name>
<keyword evidence="5" id="KW-0234">DNA repair</keyword>
<keyword evidence="2" id="KW-0489">Methyltransferase</keyword>
<keyword evidence="9" id="KW-1185">Reference proteome</keyword>
<dbReference type="SUPFAM" id="SSF46767">
    <property type="entry name" value="Methylated DNA-protein cysteine methyltransferase, C-terminal domain"/>
    <property type="match status" value="1"/>
</dbReference>
<evidence type="ECO:0000256" key="2">
    <source>
        <dbReference type="ARBA" id="ARBA00022603"/>
    </source>
</evidence>
<keyword evidence="4" id="KW-0227">DNA damage</keyword>
<dbReference type="PROSITE" id="PS00374">
    <property type="entry name" value="MGMT"/>
    <property type="match status" value="1"/>
</dbReference>
<evidence type="ECO:0000313" key="8">
    <source>
        <dbReference type="EMBL" id="MBC2889806.1"/>
    </source>
</evidence>
<dbReference type="PANTHER" id="PTHR42942">
    <property type="entry name" value="6-O-METHYLGUANINE DNA METHYLTRANSFERASE"/>
    <property type="match status" value="1"/>
</dbReference>
<dbReference type="GO" id="GO:0003908">
    <property type="term" value="F:methylated-DNA-[protein]-cysteine S-methyltransferase activity"/>
    <property type="evidence" value="ECO:0007669"/>
    <property type="project" value="UniProtKB-EC"/>
</dbReference>
<evidence type="ECO:0000256" key="5">
    <source>
        <dbReference type="ARBA" id="ARBA00023204"/>
    </source>
</evidence>
<protein>
    <submittedName>
        <fullName evidence="8">MGMT family protein</fullName>
    </submittedName>
</protein>
<dbReference type="Pfam" id="PF01035">
    <property type="entry name" value="DNA_binding_1"/>
    <property type="match status" value="1"/>
</dbReference>
<evidence type="ECO:0000256" key="3">
    <source>
        <dbReference type="ARBA" id="ARBA00022679"/>
    </source>
</evidence>
<evidence type="ECO:0000313" key="9">
    <source>
        <dbReference type="Proteomes" id="UP000587396"/>
    </source>
</evidence>
<dbReference type="CDD" id="cd06445">
    <property type="entry name" value="ATase"/>
    <property type="match status" value="1"/>
</dbReference>